<dbReference type="PANTHER" id="PTHR34415:SF1">
    <property type="entry name" value="INTEGRASE CATALYTIC DOMAIN-CONTAINING PROTEIN"/>
    <property type="match status" value="1"/>
</dbReference>
<sequence>MASLFSAIKYMDENDRKNPDISILVSMNQHLAERGFCVSKHKGTPIRCRCLEVLSKEDYYCTAVANYQMTVMSLEKYKQQRIVVEWLRHHRRHPSDKSKYTFRMPFYVAKDDARAYQDLREAFICHNAMLDIFARGYGFWKKCVQHHEMGLFPTHGNCGETPNNKKRFMEDHKEHLEKHFAELLREAEPIATRYVRELTGETTLRDAEDDLVYLPPTFTVRGCYAKFCHDEKGVIVTTNNKGTVSVARADSCDGSEEEVVDIKVPSLTSYCNYWKCCHPNLKVRKPTEDICNYCYKIYNGHKFGSSVSLSAAETEEAANLIMEEMVLETEEDQVDFMQSVSTENGLNIPESLTQLADSKEKELLEAAMHVKQALAMRALVNEKMETAKEHRNDNVPHCDRVYTLVADFCQNMELPHFGSNQPGETYYLTPARLEGFGVVDVSHSGKDGSDVDPLYFHCFLEGHGAKGGSNVASMIVKTLNETGIMRHDGDGAAMRGKELNVVMDNCAGQNKNNHVLLLAPYLVEMGYFRTVNMLFLVAGHTKNVCDRRFNNLKMVYHNAQVFTFDQAVEILGRSQHVHVWKIDPQNDWKNYGEFLRQPYVTLAEAKLSIAKNHIFCAEWSEEHGGEVKFYTRQSALDEHKEAVGRITNPKFSSGGNRKEVLKSMVPATIEYKGLPGYKQVLMSTKFKEYVPPKDRNDPLYAQPSQEVLNAEADDQRARRLSKKQKRESTTLTSANV</sequence>
<reference evidence="3" key="1">
    <citation type="journal article" date="2021" name="Sci. Rep.">
        <title>Diploid genomic architecture of Nitzschia inconspicua, an elite biomass production diatom.</title>
        <authorList>
            <person name="Oliver A."/>
            <person name="Podell S."/>
            <person name="Pinowska A."/>
            <person name="Traller J.C."/>
            <person name="Smith S.R."/>
            <person name="McClure R."/>
            <person name="Beliaev A."/>
            <person name="Bohutskyi P."/>
            <person name="Hill E.A."/>
            <person name="Rabines A."/>
            <person name="Zheng H."/>
            <person name="Allen L.Z."/>
            <person name="Kuo A."/>
            <person name="Grigoriev I.V."/>
            <person name="Allen A.E."/>
            <person name="Hazlebeck D."/>
            <person name="Allen E.E."/>
        </authorList>
    </citation>
    <scope>NUCLEOTIDE SEQUENCE</scope>
    <source>
        <strain evidence="3">Hildebrandi</strain>
    </source>
</reference>
<comment type="caution">
    <text evidence="3">The sequence shown here is derived from an EMBL/GenBank/DDBJ whole genome shotgun (WGS) entry which is preliminary data.</text>
</comment>
<evidence type="ECO:0000313" key="3">
    <source>
        <dbReference type="EMBL" id="KAG7346117.1"/>
    </source>
</evidence>
<dbReference type="Proteomes" id="UP000693970">
    <property type="component" value="Unassembled WGS sequence"/>
</dbReference>
<feature type="domain" description="DUF7869" evidence="2">
    <location>
        <begin position="497"/>
        <end position="591"/>
    </location>
</feature>
<dbReference type="OrthoDB" id="6621431at2759"/>
<dbReference type="EMBL" id="JAGRRH010000019">
    <property type="protein sequence ID" value="KAG7349997.1"/>
    <property type="molecule type" value="Genomic_DNA"/>
</dbReference>
<dbReference type="InterPro" id="IPR057191">
    <property type="entry name" value="DUF7869"/>
</dbReference>
<dbReference type="Pfam" id="PF25273">
    <property type="entry name" value="DUF7869"/>
    <property type="match status" value="1"/>
</dbReference>
<name>A0A9K3KLV6_9STRA</name>
<reference evidence="3" key="2">
    <citation type="submission" date="2021-04" db="EMBL/GenBank/DDBJ databases">
        <authorList>
            <person name="Podell S."/>
        </authorList>
    </citation>
    <scope>NUCLEOTIDE SEQUENCE</scope>
    <source>
        <strain evidence="3">Hildebrandi</strain>
    </source>
</reference>
<dbReference type="AlphaFoldDB" id="A0A9K3KLV6"/>
<proteinExistence type="predicted"/>
<accession>A0A9K3KLV6</accession>
<protein>
    <recommendedName>
        <fullName evidence="2">DUF7869 domain-containing protein</fullName>
    </recommendedName>
</protein>
<evidence type="ECO:0000256" key="1">
    <source>
        <dbReference type="SAM" id="MobiDB-lite"/>
    </source>
</evidence>
<evidence type="ECO:0000313" key="4">
    <source>
        <dbReference type="EMBL" id="KAG7349997.1"/>
    </source>
</evidence>
<dbReference type="EMBL" id="JAGRRH010000021">
    <property type="protein sequence ID" value="KAG7346117.1"/>
    <property type="molecule type" value="Genomic_DNA"/>
</dbReference>
<organism evidence="3 5">
    <name type="scientific">Nitzschia inconspicua</name>
    <dbReference type="NCBI Taxonomy" id="303405"/>
    <lineage>
        <taxon>Eukaryota</taxon>
        <taxon>Sar</taxon>
        <taxon>Stramenopiles</taxon>
        <taxon>Ochrophyta</taxon>
        <taxon>Bacillariophyta</taxon>
        <taxon>Bacillariophyceae</taxon>
        <taxon>Bacillariophycidae</taxon>
        <taxon>Bacillariales</taxon>
        <taxon>Bacillariaceae</taxon>
        <taxon>Nitzschia</taxon>
    </lineage>
</organism>
<evidence type="ECO:0000259" key="2">
    <source>
        <dbReference type="Pfam" id="PF25273"/>
    </source>
</evidence>
<dbReference type="PANTHER" id="PTHR34415">
    <property type="entry name" value="INTEGRASE CATALYTIC DOMAIN-CONTAINING PROTEIN"/>
    <property type="match status" value="1"/>
</dbReference>
<keyword evidence="5" id="KW-1185">Reference proteome</keyword>
<feature type="region of interest" description="Disordered" evidence="1">
    <location>
        <begin position="708"/>
        <end position="736"/>
    </location>
</feature>
<evidence type="ECO:0000313" key="5">
    <source>
        <dbReference type="Proteomes" id="UP000693970"/>
    </source>
</evidence>
<gene>
    <name evidence="3" type="ORF">IV203_005185</name>
    <name evidence="4" type="ORF">IV203_012594</name>
</gene>